<evidence type="ECO:0000313" key="1">
    <source>
        <dbReference type="EMBL" id="KAI5647761.1"/>
    </source>
</evidence>
<accession>A0ACB9ZKG3</accession>
<proteinExistence type="predicted"/>
<keyword evidence="2" id="KW-1185">Reference proteome</keyword>
<dbReference type="Proteomes" id="UP001060085">
    <property type="component" value="Linkage Group LG08"/>
</dbReference>
<name>A0ACB9ZKG3_CATRO</name>
<sequence length="1601" mass="178325">MKSGKGSKNSKKLTTGASSLQINQQDASRLVGGIVEKGFSDEPQNRNAGPFSAPQPTVLPFPVARHRSHGPHWAPVAADISGTVDAEDGDGEEGFSVFDQVGAFANPVQRKEKKGLDFKRWRDIMDGGDSSVSQKQVENKHVKSKKQNKVGQATDIADGLETPVLDSDKEHSCRITSDAEAKTAHLDVEDRYSTTSEVVNVQEQDMSYVAMDIERALPVQKRGEPNDVTMKTKEKIFTEAGLRSLRLDYRMQVDKEMQYMSTNSKASALGSYKLIGENGERSLESQIDAENRARLEKMSADEIAEAHAEIMEKMNPALVDALRKRGLEKLKRKQNSGSDMAVDNESRKLKEEKDSINVSTVTDNACSQRAMDEDLKGKTRDLDNDSTPSFTSKSSSMWDLWSKRVEDVRDLRFSLDGNIIKSAEVAYTGNIPVQTGYSADNVSERDFLRTEGDPAAAGYTIKEAVALTRSVVPGQRALALHLLATIVDRAIDGIVQNKVRNTLRFDETGGVVDWEAIWAFALGPEPELALSLRICLDDNHNSVVLACAKVIQSVLSCNINECIFDTAEKVPSIQDDVSTAPVFRTKPEIDVGFLHGGFWKYNAKPSNIIHFADDVDGKSGGEHTIQDDVAVAGQDVAAGLVRMGVLSRIRYLLETEPSAALEESLLSIVIAIARHSPTCATAVMMCQRLVQTVVKRFTMKEQMEISPSKIKSVTLLKVLARINRKNCVEFIKNGVLPKVTWHLCRYSCLYTWMKSGKEACKLSSALLVEQLRLLKVCIRYGYCVSYFVDLFPALSIWLNMPPFENLVENNVLNEFAAVSKEAYLVLEALTERLPNFYIPMQERYTTAEEMETLSWNHVGPLVDLALEWAMVRNIGPLSRFFVLQREEKRYSMLQDSTIKSLLWVVSSAMHVLSGVLGAVTPMDSMELESGHLPWLPEFVPKIGIQLIKNRYFHFSEVDVPDTDDHVAGGGSFIEFLCRLRRDCDDETSMASAACLQGLLRTVTFVDKLIQLAKPSTDNSLTQYHSLPKEVKILANGILKSSLGELRTLLTTYTEFAFNWHHAKPVEMFGRGGPAPGIGVGWGASGGGFWSTAIFLAQVDARLITCLIDILLNFFVEVPFTLEQRDISMQMIYPAMEVCLVAGPRDRSVINKIFDILFQVPVLKCLEFCIHQFIHLNIGFKSFGWKYEEEEYMLFGTVLASHFKSRWLPIKKRSKVTGESQDTSQNVSKKRSIPLDTIHEEMRASDVDHECATSLAKEWAYQRLPLPNHWFLSPISVTSYGKNAGTPSTSIGQQQQASFVEVAQAGLFFLLGLEAMSMLLSADSHSSVQNVPVIWKLHALSVLLVDGMSVLEDEKSRDVFEALQNIYAQTIDKSMSNYRERAAIESLKFQTEVYENYSSFVEVLVEQFAAVSYGDLIFGRQIALYLHQGTEASVRLAAWSALSNARALELLPPLDKCFTKADGYLQPIEDDGRILEAYVKSWVSGALDKAAYRGSATYTLVLHHLASFIFEACGADKLTLRNQLIKSLLRDYSSKSHHEGMMISLLQYERPATSTGPGVVGDTSSTGICQLEKRLEILKEACKGNLSLVKEVEKLEQRLRKE</sequence>
<comment type="caution">
    <text evidence="1">The sequence shown here is derived from an EMBL/GenBank/DDBJ whole genome shotgun (WGS) entry which is preliminary data.</text>
</comment>
<gene>
    <name evidence="1" type="ORF">M9H77_33766</name>
</gene>
<reference evidence="2" key="1">
    <citation type="journal article" date="2023" name="Nat. Plants">
        <title>Single-cell RNA sequencing provides a high-resolution roadmap for understanding the multicellular compartmentation of specialized metabolism.</title>
        <authorList>
            <person name="Sun S."/>
            <person name="Shen X."/>
            <person name="Li Y."/>
            <person name="Li Y."/>
            <person name="Wang S."/>
            <person name="Li R."/>
            <person name="Zhang H."/>
            <person name="Shen G."/>
            <person name="Guo B."/>
            <person name="Wei J."/>
            <person name="Xu J."/>
            <person name="St-Pierre B."/>
            <person name="Chen S."/>
            <person name="Sun C."/>
        </authorList>
    </citation>
    <scope>NUCLEOTIDE SEQUENCE [LARGE SCALE GENOMIC DNA]</scope>
</reference>
<dbReference type="EMBL" id="CM044708">
    <property type="protein sequence ID" value="KAI5647761.1"/>
    <property type="molecule type" value="Genomic_DNA"/>
</dbReference>
<protein>
    <submittedName>
        <fullName evidence="1">Uncharacterized protein</fullName>
    </submittedName>
</protein>
<evidence type="ECO:0000313" key="2">
    <source>
        <dbReference type="Proteomes" id="UP001060085"/>
    </source>
</evidence>
<organism evidence="1 2">
    <name type="scientific">Catharanthus roseus</name>
    <name type="common">Madagascar periwinkle</name>
    <name type="synonym">Vinca rosea</name>
    <dbReference type="NCBI Taxonomy" id="4058"/>
    <lineage>
        <taxon>Eukaryota</taxon>
        <taxon>Viridiplantae</taxon>
        <taxon>Streptophyta</taxon>
        <taxon>Embryophyta</taxon>
        <taxon>Tracheophyta</taxon>
        <taxon>Spermatophyta</taxon>
        <taxon>Magnoliopsida</taxon>
        <taxon>eudicotyledons</taxon>
        <taxon>Gunneridae</taxon>
        <taxon>Pentapetalae</taxon>
        <taxon>asterids</taxon>
        <taxon>lamiids</taxon>
        <taxon>Gentianales</taxon>
        <taxon>Apocynaceae</taxon>
        <taxon>Rauvolfioideae</taxon>
        <taxon>Vinceae</taxon>
        <taxon>Catharanthinae</taxon>
        <taxon>Catharanthus</taxon>
    </lineage>
</organism>